<dbReference type="EMBL" id="WIXE01007457">
    <property type="protein sequence ID" value="KAK5980405.1"/>
    <property type="molecule type" value="Genomic_DNA"/>
</dbReference>
<organism evidence="1 2">
    <name type="scientific">Trichostrongylus colubriformis</name>
    <name type="common">Black scour worm</name>
    <dbReference type="NCBI Taxonomy" id="6319"/>
    <lineage>
        <taxon>Eukaryota</taxon>
        <taxon>Metazoa</taxon>
        <taxon>Ecdysozoa</taxon>
        <taxon>Nematoda</taxon>
        <taxon>Chromadorea</taxon>
        <taxon>Rhabditida</taxon>
        <taxon>Rhabditina</taxon>
        <taxon>Rhabditomorpha</taxon>
        <taxon>Strongyloidea</taxon>
        <taxon>Trichostrongylidae</taxon>
        <taxon>Trichostrongylus</taxon>
    </lineage>
</organism>
<comment type="caution">
    <text evidence="1">The sequence shown here is derived from an EMBL/GenBank/DDBJ whole genome shotgun (WGS) entry which is preliminary data.</text>
</comment>
<reference evidence="1 2" key="1">
    <citation type="submission" date="2019-10" db="EMBL/GenBank/DDBJ databases">
        <title>Assembly and Annotation for the nematode Trichostrongylus colubriformis.</title>
        <authorList>
            <person name="Martin J."/>
        </authorList>
    </citation>
    <scope>NUCLEOTIDE SEQUENCE [LARGE SCALE GENOMIC DNA]</scope>
    <source>
        <strain evidence="1">G859</strain>
        <tissue evidence="1">Whole worm</tissue>
    </source>
</reference>
<name>A0AAN8FR02_TRICO</name>
<proteinExistence type="predicted"/>
<dbReference type="AlphaFoldDB" id="A0AAN8FR02"/>
<protein>
    <submittedName>
        <fullName evidence="1">Uncharacterized protein</fullName>
    </submittedName>
</protein>
<sequence length="138" mass="15584">MIANNNSNRVALVGVLPSPGNGLSTWKVVLRRWSFKWRPLCWSLGSDTLCQTPTDLQEFSEKTSICSSQSFNAIDWSVDSAVVYKQQIKKTTIDLNGWETTATILQRSFPQVVMDTIANFQSIFSMIQSLEELRAFSK</sequence>
<keyword evidence="2" id="KW-1185">Reference proteome</keyword>
<evidence type="ECO:0000313" key="2">
    <source>
        <dbReference type="Proteomes" id="UP001331761"/>
    </source>
</evidence>
<evidence type="ECO:0000313" key="1">
    <source>
        <dbReference type="EMBL" id="KAK5980405.1"/>
    </source>
</evidence>
<gene>
    <name evidence="1" type="ORF">GCK32_015171</name>
</gene>
<dbReference type="Proteomes" id="UP001331761">
    <property type="component" value="Unassembled WGS sequence"/>
</dbReference>
<accession>A0AAN8FR02</accession>